<evidence type="ECO:0000256" key="1">
    <source>
        <dbReference type="SAM" id="MobiDB-lite"/>
    </source>
</evidence>
<dbReference type="EMBL" id="LSSL01001750">
    <property type="protein sequence ID" value="OLY82230.1"/>
    <property type="molecule type" value="Genomic_DNA"/>
</dbReference>
<evidence type="ECO:0000313" key="4">
    <source>
        <dbReference type="Proteomes" id="UP000187455"/>
    </source>
</evidence>
<proteinExistence type="predicted"/>
<evidence type="ECO:0000313" key="3">
    <source>
        <dbReference type="EMBL" id="OLY82230.1"/>
    </source>
</evidence>
<dbReference type="Gene3D" id="3.10.20.90">
    <property type="entry name" value="Phosphatidylinositol 3-kinase Catalytic Subunit, Chain A, domain 1"/>
    <property type="match status" value="1"/>
</dbReference>
<dbReference type="Pfam" id="PF00564">
    <property type="entry name" value="PB1"/>
    <property type="match status" value="1"/>
</dbReference>
<gene>
    <name evidence="3" type="ORF">AYI68_g3655</name>
</gene>
<dbReference type="PANTHER" id="PTHR47339:SF1">
    <property type="entry name" value="CELL DIVISION CONTROL PROTEIN 24"/>
    <property type="match status" value="1"/>
</dbReference>
<dbReference type="PROSITE" id="PS51745">
    <property type="entry name" value="PB1"/>
    <property type="match status" value="1"/>
</dbReference>
<dbReference type="GO" id="GO:0005634">
    <property type="term" value="C:nucleus"/>
    <property type="evidence" value="ECO:0007669"/>
    <property type="project" value="TreeGrafter"/>
</dbReference>
<feature type="region of interest" description="Disordered" evidence="1">
    <location>
        <begin position="1"/>
        <end position="58"/>
    </location>
</feature>
<dbReference type="GO" id="GO:0005737">
    <property type="term" value="C:cytoplasm"/>
    <property type="evidence" value="ECO:0007669"/>
    <property type="project" value="TreeGrafter"/>
</dbReference>
<organism evidence="3 4">
    <name type="scientific">Smittium mucronatum</name>
    <dbReference type="NCBI Taxonomy" id="133383"/>
    <lineage>
        <taxon>Eukaryota</taxon>
        <taxon>Fungi</taxon>
        <taxon>Fungi incertae sedis</taxon>
        <taxon>Zoopagomycota</taxon>
        <taxon>Kickxellomycotina</taxon>
        <taxon>Harpellomycetes</taxon>
        <taxon>Harpellales</taxon>
        <taxon>Legeriomycetaceae</taxon>
        <taxon>Smittium</taxon>
    </lineage>
</organism>
<dbReference type="GO" id="GO:0000935">
    <property type="term" value="C:division septum"/>
    <property type="evidence" value="ECO:0007669"/>
    <property type="project" value="TreeGrafter"/>
</dbReference>
<dbReference type="STRING" id="133383.A0A1R0GZB4"/>
<reference evidence="3 4" key="1">
    <citation type="journal article" date="2016" name="Mol. Biol. Evol.">
        <title>Genome-Wide Survey of Gut Fungi (Harpellales) Reveals the First Horizontally Transferred Ubiquitin Gene from a Mosquito Host.</title>
        <authorList>
            <person name="Wang Y."/>
            <person name="White M.M."/>
            <person name="Kvist S."/>
            <person name="Moncalvo J.M."/>
        </authorList>
    </citation>
    <scope>NUCLEOTIDE SEQUENCE [LARGE SCALE GENOMIC DNA]</scope>
    <source>
        <strain evidence="3 4">ALG-7-W6</strain>
    </source>
</reference>
<name>A0A1R0GZB4_9FUNG</name>
<accession>A0A1R0GZB4</accession>
<dbReference type="PANTHER" id="PTHR47339">
    <property type="entry name" value="CELL DIVISION CONTROL PROTEIN 24"/>
    <property type="match status" value="1"/>
</dbReference>
<dbReference type="InterPro" id="IPR000270">
    <property type="entry name" value="PB1_dom"/>
</dbReference>
<keyword evidence="4" id="KW-1185">Reference proteome</keyword>
<dbReference type="SUPFAM" id="SSF54277">
    <property type="entry name" value="CAD &amp; PB1 domains"/>
    <property type="match status" value="1"/>
</dbReference>
<dbReference type="CDD" id="cd05992">
    <property type="entry name" value="PB1"/>
    <property type="match status" value="1"/>
</dbReference>
<dbReference type="InterPro" id="IPR053793">
    <property type="entry name" value="PB1-like"/>
</dbReference>
<feature type="compositionally biased region" description="Polar residues" evidence="1">
    <location>
        <begin position="27"/>
        <end position="58"/>
    </location>
</feature>
<feature type="domain" description="PB1" evidence="2">
    <location>
        <begin position="62"/>
        <end position="173"/>
    </location>
</feature>
<feature type="compositionally biased region" description="Low complexity" evidence="1">
    <location>
        <begin position="7"/>
        <end position="26"/>
    </location>
</feature>
<dbReference type="SMART" id="SM00666">
    <property type="entry name" value="PB1"/>
    <property type="match status" value="1"/>
</dbReference>
<dbReference type="Proteomes" id="UP000187455">
    <property type="component" value="Unassembled WGS sequence"/>
</dbReference>
<dbReference type="InterPro" id="IPR053026">
    <property type="entry name" value="CDC42_GEF"/>
</dbReference>
<dbReference type="GO" id="GO:0030010">
    <property type="term" value="P:establishment of cell polarity"/>
    <property type="evidence" value="ECO:0007669"/>
    <property type="project" value="TreeGrafter"/>
</dbReference>
<protein>
    <submittedName>
        <fullName evidence="3">Rho guanine nucleotide exchange factor scd1</fullName>
    </submittedName>
</protein>
<dbReference type="GO" id="GO:0031106">
    <property type="term" value="P:septin ring organization"/>
    <property type="evidence" value="ECO:0007669"/>
    <property type="project" value="TreeGrafter"/>
</dbReference>
<sequence>MSTQDFSKLSLGGSSNGYSNSHISPSLSPGSQNPLENSPNSNVAGHNSISTDPTSTVVSNKPCKIKVHFGDDIYVLVVKPDIPFKDLRSKVEKKIKLCAAPDLMLTSDGNNSSNSNLGIKIRYRDEDGDLILVSGQDDLLIAFESAVSPSTSKRTDMVGGAGMKTLNLFITMH</sequence>
<evidence type="ECO:0000259" key="2">
    <source>
        <dbReference type="PROSITE" id="PS51745"/>
    </source>
</evidence>
<dbReference type="GO" id="GO:0043332">
    <property type="term" value="C:mating projection tip"/>
    <property type="evidence" value="ECO:0007669"/>
    <property type="project" value="TreeGrafter"/>
</dbReference>
<dbReference type="OrthoDB" id="1594986at2759"/>
<dbReference type="AlphaFoldDB" id="A0A1R0GZB4"/>
<comment type="caution">
    <text evidence="3">The sequence shown here is derived from an EMBL/GenBank/DDBJ whole genome shotgun (WGS) entry which is preliminary data.</text>
</comment>